<evidence type="ECO:0000256" key="5">
    <source>
        <dbReference type="PIRNR" id="PIRNR016557"/>
    </source>
</evidence>
<dbReference type="EC" id="3.1.3.48" evidence="5"/>
<evidence type="ECO:0000256" key="2">
    <source>
        <dbReference type="ARBA" id="ARBA00022801"/>
    </source>
</evidence>
<evidence type="ECO:0000313" key="6">
    <source>
        <dbReference type="EMBL" id="WCG22716.1"/>
    </source>
</evidence>
<dbReference type="Proteomes" id="UP001179600">
    <property type="component" value="Chromosome"/>
</dbReference>
<dbReference type="Gene3D" id="3.20.20.140">
    <property type="entry name" value="Metal-dependent hydrolases"/>
    <property type="match status" value="1"/>
</dbReference>
<dbReference type="GO" id="GO:0030145">
    <property type="term" value="F:manganese ion binding"/>
    <property type="evidence" value="ECO:0007669"/>
    <property type="project" value="UniProtKB-UniRule"/>
</dbReference>
<keyword evidence="3 5" id="KW-0904">Protein phosphatase</keyword>
<reference evidence="6" key="1">
    <citation type="submission" date="2023-01" db="EMBL/GenBank/DDBJ databases">
        <title>Oxazolidinone resistance genes in florfenicol resistant enterococci from beef cattle and veal calves at slaughter.</title>
        <authorList>
            <person name="Biggel M."/>
        </authorList>
    </citation>
    <scope>NUCLEOTIDE SEQUENCE</scope>
    <source>
        <strain evidence="6">K204-1</strain>
    </source>
</reference>
<name>A0AAF0BI84_9ENTE</name>
<comment type="catalytic activity">
    <reaction evidence="4 5">
        <text>O-phospho-L-tyrosyl-[protein] + H2O = L-tyrosyl-[protein] + phosphate</text>
        <dbReference type="Rhea" id="RHEA:10684"/>
        <dbReference type="Rhea" id="RHEA-COMP:10136"/>
        <dbReference type="Rhea" id="RHEA-COMP:20101"/>
        <dbReference type="ChEBI" id="CHEBI:15377"/>
        <dbReference type="ChEBI" id="CHEBI:43474"/>
        <dbReference type="ChEBI" id="CHEBI:46858"/>
        <dbReference type="ChEBI" id="CHEBI:61978"/>
        <dbReference type="EC" id="3.1.3.48"/>
    </reaction>
</comment>
<organism evidence="6 7">
    <name type="scientific">Vagococcus lutrae</name>
    <dbReference type="NCBI Taxonomy" id="81947"/>
    <lineage>
        <taxon>Bacteria</taxon>
        <taxon>Bacillati</taxon>
        <taxon>Bacillota</taxon>
        <taxon>Bacilli</taxon>
        <taxon>Lactobacillales</taxon>
        <taxon>Enterococcaceae</taxon>
        <taxon>Vagococcus</taxon>
    </lineage>
</organism>
<evidence type="ECO:0000256" key="1">
    <source>
        <dbReference type="ARBA" id="ARBA00005750"/>
    </source>
</evidence>
<evidence type="ECO:0000256" key="3">
    <source>
        <dbReference type="ARBA" id="ARBA00022912"/>
    </source>
</evidence>
<dbReference type="InterPro" id="IPR016195">
    <property type="entry name" value="Pol/histidinol_Pase-like"/>
</dbReference>
<dbReference type="AlphaFoldDB" id="A0AAF0BI84"/>
<dbReference type="InterPro" id="IPR016667">
    <property type="entry name" value="Caps_polysacc_synth_CpsB/CapC"/>
</dbReference>
<dbReference type="PANTHER" id="PTHR39181:SF1">
    <property type="entry name" value="TYROSINE-PROTEIN PHOSPHATASE YWQE"/>
    <property type="match status" value="1"/>
</dbReference>
<keyword evidence="2 5" id="KW-0378">Hydrolase</keyword>
<evidence type="ECO:0000313" key="7">
    <source>
        <dbReference type="Proteomes" id="UP001179600"/>
    </source>
</evidence>
<dbReference type="EMBL" id="CP116507">
    <property type="protein sequence ID" value="WCG22716.1"/>
    <property type="molecule type" value="Genomic_DNA"/>
</dbReference>
<dbReference type="PIRSF" id="PIRSF016557">
    <property type="entry name" value="Caps_synth_CpsB"/>
    <property type="match status" value="1"/>
</dbReference>
<sequence>MIDLHCHILPGIDDGAQTMTDALAMAEAAVESGITHILCTPHHRNGKYLNPKYEVIQAVSDLQARLDEEGIPLTVFEGQEIRVTGELLTDRESGQLLGADTEDRYLLMEFPSIEIPYFAESLFLTLIGEGVTPVIVHPERNGGFIEDPNALIPFLEMGCLAQLTAPSYVGVFGKKIQKTAKQMVKHGLVQCVASDAHNLKGRKFYLAEAYNAIRKDFGTEKERYFKEVSKNMINGDDIHVAPYSPVKTGFLGLFD</sequence>
<dbReference type="SUPFAM" id="SSF89550">
    <property type="entry name" value="PHP domain-like"/>
    <property type="match status" value="1"/>
</dbReference>
<dbReference type="RefSeq" id="WP_272163357.1">
    <property type="nucleotide sequence ID" value="NZ_CP116507.1"/>
</dbReference>
<comment type="similarity">
    <text evidence="1 5">Belongs to the metallo-dependent hydrolases superfamily. CpsB/CapC family.</text>
</comment>
<protein>
    <recommendedName>
        <fullName evidence="5">Tyrosine-protein phosphatase</fullName>
        <ecNumber evidence="5">3.1.3.48</ecNumber>
    </recommendedName>
</protein>
<dbReference type="GO" id="GO:0004725">
    <property type="term" value="F:protein tyrosine phosphatase activity"/>
    <property type="evidence" value="ECO:0007669"/>
    <property type="project" value="UniProtKB-UniRule"/>
</dbReference>
<proteinExistence type="inferred from homology"/>
<dbReference type="Pfam" id="PF19567">
    <property type="entry name" value="CpsB_CapC"/>
    <property type="match status" value="1"/>
</dbReference>
<evidence type="ECO:0000256" key="4">
    <source>
        <dbReference type="ARBA" id="ARBA00051722"/>
    </source>
</evidence>
<dbReference type="PANTHER" id="PTHR39181">
    <property type="entry name" value="TYROSINE-PROTEIN PHOSPHATASE YWQE"/>
    <property type="match status" value="1"/>
</dbReference>
<accession>A0AAF0BI84</accession>
<gene>
    <name evidence="6" type="ORF">PML95_00160</name>
</gene>